<comment type="caution">
    <text evidence="2">The sequence shown here is derived from an EMBL/GenBank/DDBJ whole genome shotgun (WGS) entry which is preliminary data.</text>
</comment>
<sequence length="313" mass="33448">MHPALSVIFFTTISGAGYGLAFLLALGLGDPSATSTKLAWFVALAMIALGLAFSTLHLGNPQRAWRAFSQWRSSWLSREGCMAIITFVPLVALAAMSLFGDSYSLILGLIAAACCAFTVYCTAMIYASLRTVATWHTPLTAACYLAFSLSLGLLIYLGFFTGTSGGNSGLTLAAIIALFCAWAVKYFWARRAGDIGYGESTMESATGLGHIGKVKLLERPHSMGNYLTNEMGFRIARKHNEMLWKITVLIGLFLPAVLLAFALALPGASVVFAALAAQCHLAGVFVERWLFFANAKHAVGLYYGGEDGLAPAE</sequence>
<accession>A0ABW3FNQ2</accession>
<organism evidence="2 3">
    <name type="scientific">Pseudahrensia aquimaris</name>
    <dbReference type="NCBI Taxonomy" id="744461"/>
    <lineage>
        <taxon>Bacteria</taxon>
        <taxon>Pseudomonadati</taxon>
        <taxon>Pseudomonadota</taxon>
        <taxon>Alphaproteobacteria</taxon>
        <taxon>Hyphomicrobiales</taxon>
        <taxon>Ahrensiaceae</taxon>
        <taxon>Pseudahrensia</taxon>
    </lineage>
</organism>
<protein>
    <submittedName>
        <fullName evidence="2">Dimethyl sulfoxide reductase anchor subunit family protein</fullName>
    </submittedName>
</protein>
<dbReference type="EMBL" id="JBHTJV010000025">
    <property type="protein sequence ID" value="MFD0917772.1"/>
    <property type="molecule type" value="Genomic_DNA"/>
</dbReference>
<dbReference type="InterPro" id="IPR007059">
    <property type="entry name" value="DmsC"/>
</dbReference>
<feature type="transmembrane region" description="Helical" evidence="1">
    <location>
        <begin position="105"/>
        <end position="129"/>
    </location>
</feature>
<dbReference type="PANTHER" id="PTHR38095">
    <property type="entry name" value="ANAEROBIC DIMETHYL SULFOXIDE REDUCTASE CHAIN YNFH"/>
    <property type="match status" value="1"/>
</dbReference>
<name>A0ABW3FNQ2_9HYPH</name>
<keyword evidence="1" id="KW-0812">Transmembrane</keyword>
<feature type="transmembrane region" description="Helical" evidence="1">
    <location>
        <begin position="38"/>
        <end position="59"/>
    </location>
</feature>
<reference evidence="3" key="1">
    <citation type="journal article" date="2019" name="Int. J. Syst. Evol. Microbiol.">
        <title>The Global Catalogue of Microorganisms (GCM) 10K type strain sequencing project: providing services to taxonomists for standard genome sequencing and annotation.</title>
        <authorList>
            <consortium name="The Broad Institute Genomics Platform"/>
            <consortium name="The Broad Institute Genome Sequencing Center for Infectious Disease"/>
            <person name="Wu L."/>
            <person name="Ma J."/>
        </authorList>
    </citation>
    <scope>NUCLEOTIDE SEQUENCE [LARGE SCALE GENOMIC DNA]</scope>
    <source>
        <strain evidence="3">CCUG 60023</strain>
    </source>
</reference>
<feature type="transmembrane region" description="Helical" evidence="1">
    <location>
        <begin position="243"/>
        <end position="264"/>
    </location>
</feature>
<keyword evidence="1" id="KW-1133">Transmembrane helix</keyword>
<feature type="transmembrane region" description="Helical" evidence="1">
    <location>
        <begin position="270"/>
        <end position="291"/>
    </location>
</feature>
<feature type="transmembrane region" description="Helical" evidence="1">
    <location>
        <begin position="80"/>
        <end position="99"/>
    </location>
</feature>
<feature type="transmembrane region" description="Helical" evidence="1">
    <location>
        <begin position="168"/>
        <end position="188"/>
    </location>
</feature>
<evidence type="ECO:0000313" key="2">
    <source>
        <dbReference type="EMBL" id="MFD0917772.1"/>
    </source>
</evidence>
<keyword evidence="1" id="KW-0472">Membrane</keyword>
<feature type="transmembrane region" description="Helical" evidence="1">
    <location>
        <begin position="141"/>
        <end position="162"/>
    </location>
</feature>
<evidence type="ECO:0000313" key="3">
    <source>
        <dbReference type="Proteomes" id="UP001597101"/>
    </source>
</evidence>
<dbReference type="Proteomes" id="UP001597101">
    <property type="component" value="Unassembled WGS sequence"/>
</dbReference>
<dbReference type="PANTHER" id="PTHR38095:SF1">
    <property type="entry name" value="ANAEROBIC DIMETHYL SULFOXIDE REDUCTASE CHAIN YNFH"/>
    <property type="match status" value="1"/>
</dbReference>
<evidence type="ECO:0000256" key="1">
    <source>
        <dbReference type="SAM" id="Phobius"/>
    </source>
</evidence>
<gene>
    <name evidence="2" type="ORF">ACFQ14_15315</name>
</gene>
<keyword evidence="3" id="KW-1185">Reference proteome</keyword>
<proteinExistence type="predicted"/>
<feature type="transmembrane region" description="Helical" evidence="1">
    <location>
        <begin position="7"/>
        <end position="26"/>
    </location>
</feature>
<dbReference type="Pfam" id="PF04976">
    <property type="entry name" value="DmsC"/>
    <property type="match status" value="1"/>
</dbReference>
<dbReference type="RefSeq" id="WP_377213624.1">
    <property type="nucleotide sequence ID" value="NZ_JBHTJV010000025.1"/>
</dbReference>